<accession>A0A4V2Q3T7</accession>
<dbReference type="GO" id="GO:0016301">
    <property type="term" value="F:kinase activity"/>
    <property type="evidence" value="ECO:0007669"/>
    <property type="project" value="UniProtKB-KW"/>
</dbReference>
<dbReference type="OrthoDB" id="531205at2"/>
<keyword evidence="1" id="KW-0418">Kinase</keyword>
<dbReference type="Gene3D" id="3.40.50.300">
    <property type="entry name" value="P-loop containing nucleotide triphosphate hydrolases"/>
    <property type="match status" value="1"/>
</dbReference>
<keyword evidence="2" id="KW-1185">Reference proteome</keyword>
<keyword evidence="1" id="KW-0808">Transferase</keyword>
<evidence type="ECO:0000313" key="2">
    <source>
        <dbReference type="Proteomes" id="UP000295673"/>
    </source>
</evidence>
<sequence length="161" mass="17327">MTETELHMLCGKPAAGKSTLCAELSRAAGTVVISEDAWLAALFGDQMSSIADFVRCSQKVREVAGPHVVDLLKAGVNVVLDFQANTLESRAWMAGLARQAQARATLHHLDVPDEVCKARLRARNASGKHPFSVSEAQFDQIVAHFVAPDAAEGFTVQVHHP</sequence>
<dbReference type="Proteomes" id="UP000295673">
    <property type="component" value="Unassembled WGS sequence"/>
</dbReference>
<comment type="caution">
    <text evidence="1">The sequence shown here is derived from an EMBL/GenBank/DDBJ whole genome shotgun (WGS) entry which is preliminary data.</text>
</comment>
<dbReference type="PIRSF" id="PIRSF037081">
    <property type="entry name" value="P-loop_All4644_prd"/>
    <property type="match status" value="1"/>
</dbReference>
<dbReference type="InterPro" id="IPR027417">
    <property type="entry name" value="P-loop_NTPase"/>
</dbReference>
<dbReference type="RefSeq" id="WP_132858586.1">
    <property type="nucleotide sequence ID" value="NZ_SMGR01000001.1"/>
</dbReference>
<protein>
    <submittedName>
        <fullName evidence="1">Putative kinase</fullName>
    </submittedName>
</protein>
<reference evidence="1 2" key="1">
    <citation type="submission" date="2019-03" db="EMBL/GenBank/DDBJ databases">
        <title>Genomic Encyclopedia of Archaeal and Bacterial Type Strains, Phase II (KMG-II): from individual species to whole genera.</title>
        <authorList>
            <person name="Goeker M."/>
        </authorList>
    </citation>
    <scope>NUCLEOTIDE SEQUENCE [LARGE SCALE GENOMIC DNA]</scope>
    <source>
        <strain evidence="1 2">DSM 26433</strain>
    </source>
</reference>
<organism evidence="1 2">
    <name type="scientific">Shimia isoporae</name>
    <dbReference type="NCBI Taxonomy" id="647720"/>
    <lineage>
        <taxon>Bacteria</taxon>
        <taxon>Pseudomonadati</taxon>
        <taxon>Pseudomonadota</taxon>
        <taxon>Alphaproteobacteria</taxon>
        <taxon>Rhodobacterales</taxon>
        <taxon>Roseobacteraceae</taxon>
    </lineage>
</organism>
<dbReference type="AlphaFoldDB" id="A0A4V2Q3T7"/>
<dbReference type="SUPFAM" id="SSF52540">
    <property type="entry name" value="P-loop containing nucleoside triphosphate hydrolases"/>
    <property type="match status" value="1"/>
</dbReference>
<dbReference type="Pfam" id="PF13671">
    <property type="entry name" value="AAA_33"/>
    <property type="match status" value="1"/>
</dbReference>
<dbReference type="InterPro" id="IPR017101">
    <property type="entry name" value="P-loop_ATP/GTP-bd_All4644_prd"/>
</dbReference>
<name>A0A4V2Q3T7_9RHOB</name>
<dbReference type="EMBL" id="SMGR01000001">
    <property type="protein sequence ID" value="TCL08460.1"/>
    <property type="molecule type" value="Genomic_DNA"/>
</dbReference>
<gene>
    <name evidence="1" type="ORF">BXY66_0497</name>
</gene>
<proteinExistence type="predicted"/>
<evidence type="ECO:0000313" key="1">
    <source>
        <dbReference type="EMBL" id="TCL08460.1"/>
    </source>
</evidence>